<keyword evidence="1 8" id="KW-0444">Lipid biosynthesis</keyword>
<keyword evidence="8" id="KW-0963">Cytoplasm</keyword>
<dbReference type="AlphaFoldDB" id="A0A553ZT09"/>
<dbReference type="EMBL" id="VLXZ01000028">
    <property type="protein sequence ID" value="TSB44609.1"/>
    <property type="molecule type" value="Genomic_DNA"/>
</dbReference>
<dbReference type="HAMAP" id="MF_00101">
    <property type="entry name" value="AcpS"/>
    <property type="match status" value="1"/>
</dbReference>
<proteinExistence type="inferred from homology"/>
<evidence type="ECO:0000256" key="7">
    <source>
        <dbReference type="ARBA" id="ARBA00023160"/>
    </source>
</evidence>
<dbReference type="SUPFAM" id="SSF56214">
    <property type="entry name" value="4'-phosphopantetheinyl transferase"/>
    <property type="match status" value="1"/>
</dbReference>
<comment type="catalytic activity">
    <reaction evidence="8">
        <text>apo-[ACP] + CoA = holo-[ACP] + adenosine 3',5'-bisphosphate + H(+)</text>
        <dbReference type="Rhea" id="RHEA:12068"/>
        <dbReference type="Rhea" id="RHEA-COMP:9685"/>
        <dbReference type="Rhea" id="RHEA-COMP:9690"/>
        <dbReference type="ChEBI" id="CHEBI:15378"/>
        <dbReference type="ChEBI" id="CHEBI:29999"/>
        <dbReference type="ChEBI" id="CHEBI:57287"/>
        <dbReference type="ChEBI" id="CHEBI:58343"/>
        <dbReference type="ChEBI" id="CHEBI:64479"/>
        <dbReference type="EC" id="2.7.8.7"/>
    </reaction>
</comment>
<evidence type="ECO:0000313" key="11">
    <source>
        <dbReference type="Proteomes" id="UP000318521"/>
    </source>
</evidence>
<evidence type="ECO:0000256" key="5">
    <source>
        <dbReference type="ARBA" id="ARBA00022842"/>
    </source>
</evidence>
<feature type="domain" description="4'-phosphopantetheinyl transferase" evidence="9">
    <location>
        <begin position="4"/>
        <end position="106"/>
    </location>
</feature>
<keyword evidence="3 8" id="KW-0479">Metal-binding</keyword>
<comment type="function">
    <text evidence="8">Transfers the 4'-phosphopantetheine moiety from coenzyme A to a Ser of acyl-carrier-protein.</text>
</comment>
<comment type="similarity">
    <text evidence="8">Belongs to the P-Pant transferase superfamily. AcpS family.</text>
</comment>
<dbReference type="NCBIfam" id="TIGR00556">
    <property type="entry name" value="pantethn_trn"/>
    <property type="match status" value="1"/>
</dbReference>
<dbReference type="GO" id="GO:0005737">
    <property type="term" value="C:cytoplasm"/>
    <property type="evidence" value="ECO:0007669"/>
    <property type="project" value="UniProtKB-SubCell"/>
</dbReference>
<keyword evidence="4 8" id="KW-0276">Fatty acid metabolism</keyword>
<keyword evidence="2 8" id="KW-0808">Transferase</keyword>
<evidence type="ECO:0000256" key="3">
    <source>
        <dbReference type="ARBA" id="ARBA00022723"/>
    </source>
</evidence>
<protein>
    <recommendedName>
        <fullName evidence="8">Holo-[acyl-carrier-protein] synthase</fullName>
        <shortName evidence="8">Holo-ACP synthase</shortName>
        <ecNumber evidence="8">2.7.8.7</ecNumber>
    </recommendedName>
    <alternativeName>
        <fullName evidence="8">4'-phosphopantetheinyl transferase AcpS</fullName>
    </alternativeName>
</protein>
<keyword evidence="6 8" id="KW-0443">Lipid metabolism</keyword>
<evidence type="ECO:0000256" key="4">
    <source>
        <dbReference type="ARBA" id="ARBA00022832"/>
    </source>
</evidence>
<keyword evidence="7 8" id="KW-0275">Fatty acid biosynthesis</keyword>
<evidence type="ECO:0000256" key="1">
    <source>
        <dbReference type="ARBA" id="ARBA00022516"/>
    </source>
</evidence>
<evidence type="ECO:0000259" key="9">
    <source>
        <dbReference type="Pfam" id="PF01648"/>
    </source>
</evidence>
<sequence>MIQGIGIDIIELSRIEKALKRNPRFEERILTIAEREKAATKPQTRKIEFIAGRFAAKEAFVKAVGQKGISWKDIEILNQKDGKPIMTGPTSGIIHVSISHSQAYATAQVIIEG</sequence>
<evidence type="ECO:0000256" key="2">
    <source>
        <dbReference type="ARBA" id="ARBA00022679"/>
    </source>
</evidence>
<organism evidence="10 11">
    <name type="scientific">Alkalicoccobacillus porphyridii</name>
    <dbReference type="NCBI Taxonomy" id="2597270"/>
    <lineage>
        <taxon>Bacteria</taxon>
        <taxon>Bacillati</taxon>
        <taxon>Bacillota</taxon>
        <taxon>Bacilli</taxon>
        <taxon>Bacillales</taxon>
        <taxon>Bacillaceae</taxon>
        <taxon>Alkalicoccobacillus</taxon>
    </lineage>
</organism>
<comment type="caution">
    <text evidence="10">The sequence shown here is derived from an EMBL/GenBank/DDBJ whole genome shotgun (WGS) entry which is preliminary data.</text>
</comment>
<feature type="binding site" evidence="8">
    <location>
        <position position="8"/>
    </location>
    <ligand>
        <name>Mg(2+)</name>
        <dbReference type="ChEBI" id="CHEBI:18420"/>
    </ligand>
</feature>
<evidence type="ECO:0000313" key="10">
    <source>
        <dbReference type="EMBL" id="TSB44609.1"/>
    </source>
</evidence>
<dbReference type="InterPro" id="IPR008278">
    <property type="entry name" value="4-PPantetheinyl_Trfase_dom"/>
</dbReference>
<dbReference type="GO" id="GO:0000287">
    <property type="term" value="F:magnesium ion binding"/>
    <property type="evidence" value="ECO:0007669"/>
    <property type="project" value="UniProtKB-UniRule"/>
</dbReference>
<dbReference type="OrthoDB" id="517356at2"/>
<feature type="binding site" evidence="8">
    <location>
        <position position="58"/>
    </location>
    <ligand>
        <name>Mg(2+)</name>
        <dbReference type="ChEBI" id="CHEBI:18420"/>
    </ligand>
</feature>
<evidence type="ECO:0000256" key="6">
    <source>
        <dbReference type="ARBA" id="ARBA00023098"/>
    </source>
</evidence>
<keyword evidence="5 8" id="KW-0460">Magnesium</keyword>
<dbReference type="RefSeq" id="WP_143850752.1">
    <property type="nucleotide sequence ID" value="NZ_VLXZ01000028.1"/>
</dbReference>
<dbReference type="InterPro" id="IPR004568">
    <property type="entry name" value="Ppantetheine-prot_Trfase_dom"/>
</dbReference>
<dbReference type="GO" id="GO:0006633">
    <property type="term" value="P:fatty acid biosynthetic process"/>
    <property type="evidence" value="ECO:0007669"/>
    <property type="project" value="UniProtKB-UniRule"/>
</dbReference>
<dbReference type="Pfam" id="PF01648">
    <property type="entry name" value="ACPS"/>
    <property type="match status" value="1"/>
</dbReference>
<name>A0A553ZT09_9BACI</name>
<evidence type="ECO:0000256" key="8">
    <source>
        <dbReference type="HAMAP-Rule" id="MF_00101"/>
    </source>
</evidence>
<dbReference type="EC" id="2.7.8.7" evidence="8"/>
<accession>A0A553ZT09</accession>
<reference evidence="10 11" key="1">
    <citation type="submission" date="2019-07" db="EMBL/GenBank/DDBJ databases">
        <authorList>
            <person name="Park Y.J."/>
            <person name="Jeong S.E."/>
            <person name="Jung H.S."/>
        </authorList>
    </citation>
    <scope>NUCLEOTIDE SEQUENCE [LARGE SCALE GENOMIC DNA]</scope>
    <source>
        <strain evidence="11">P16(2019)</strain>
    </source>
</reference>
<dbReference type="InterPro" id="IPR037143">
    <property type="entry name" value="4-PPantetheinyl_Trfase_dom_sf"/>
</dbReference>
<dbReference type="GO" id="GO:0008897">
    <property type="term" value="F:holo-[acyl-carrier-protein] synthase activity"/>
    <property type="evidence" value="ECO:0007669"/>
    <property type="project" value="UniProtKB-UniRule"/>
</dbReference>
<comment type="cofactor">
    <cofactor evidence="8">
        <name>Mg(2+)</name>
        <dbReference type="ChEBI" id="CHEBI:18420"/>
    </cofactor>
</comment>
<dbReference type="NCBIfam" id="TIGR00516">
    <property type="entry name" value="acpS"/>
    <property type="match status" value="1"/>
</dbReference>
<dbReference type="Gene3D" id="3.90.470.20">
    <property type="entry name" value="4'-phosphopantetheinyl transferase domain"/>
    <property type="match status" value="1"/>
</dbReference>
<gene>
    <name evidence="8 10" type="primary">acpS</name>
    <name evidence="10" type="ORF">FN960_20600</name>
</gene>
<dbReference type="Proteomes" id="UP000318521">
    <property type="component" value="Unassembled WGS sequence"/>
</dbReference>
<comment type="subcellular location">
    <subcellularLocation>
        <location evidence="8">Cytoplasm</location>
    </subcellularLocation>
</comment>
<keyword evidence="11" id="KW-1185">Reference proteome</keyword>
<dbReference type="InterPro" id="IPR002582">
    <property type="entry name" value="ACPS"/>
</dbReference>